<comment type="caution">
    <text evidence="1">The sequence shown here is derived from an EMBL/GenBank/DDBJ whole genome shotgun (WGS) entry which is preliminary data.</text>
</comment>
<gene>
    <name evidence="1" type="ORF">PGLA2088_LOCUS44842</name>
</gene>
<evidence type="ECO:0000313" key="1">
    <source>
        <dbReference type="EMBL" id="CAE8727547.1"/>
    </source>
</evidence>
<sequence>SPGVRLAMPTLDACRDVKSGERDDTTYFYNTSIGGSWWSREEAETETRDFYIGLCQRMGPAGRLYWVRGELHDDSLKTLFKRYRQARGFQQASR</sequence>
<dbReference type="EMBL" id="CAJNNW010035413">
    <property type="protein sequence ID" value="CAE8727547.1"/>
    <property type="molecule type" value="Genomic_DNA"/>
</dbReference>
<feature type="non-terminal residue" evidence="1">
    <location>
        <position position="1"/>
    </location>
</feature>
<dbReference type="AlphaFoldDB" id="A0A813LGG4"/>
<reference evidence="1" key="1">
    <citation type="submission" date="2021-02" db="EMBL/GenBank/DDBJ databases">
        <authorList>
            <person name="Dougan E. K."/>
            <person name="Rhodes N."/>
            <person name="Thang M."/>
            <person name="Chan C."/>
        </authorList>
    </citation>
    <scope>NUCLEOTIDE SEQUENCE</scope>
</reference>
<evidence type="ECO:0000313" key="2">
    <source>
        <dbReference type="Proteomes" id="UP000626109"/>
    </source>
</evidence>
<protein>
    <submittedName>
        <fullName evidence="1">Uncharacterized protein</fullName>
    </submittedName>
</protein>
<proteinExistence type="predicted"/>
<name>A0A813LGG4_POLGL</name>
<accession>A0A813LGG4</accession>
<dbReference type="Proteomes" id="UP000626109">
    <property type="component" value="Unassembled WGS sequence"/>
</dbReference>
<organism evidence="1 2">
    <name type="scientific">Polarella glacialis</name>
    <name type="common">Dinoflagellate</name>
    <dbReference type="NCBI Taxonomy" id="89957"/>
    <lineage>
        <taxon>Eukaryota</taxon>
        <taxon>Sar</taxon>
        <taxon>Alveolata</taxon>
        <taxon>Dinophyceae</taxon>
        <taxon>Suessiales</taxon>
        <taxon>Suessiaceae</taxon>
        <taxon>Polarella</taxon>
    </lineage>
</organism>